<protein>
    <submittedName>
        <fullName evidence="5">Uncharacterized protein</fullName>
    </submittedName>
</protein>
<feature type="region of interest" description="Disordered" evidence="4">
    <location>
        <begin position="62"/>
        <end position="85"/>
    </location>
</feature>
<evidence type="ECO:0000313" key="5">
    <source>
        <dbReference type="EMBL" id="SPO35217.1"/>
    </source>
</evidence>
<comment type="similarity">
    <text evidence="1">Belongs to the methyltransferase superfamily.</text>
</comment>
<dbReference type="InterPro" id="IPR029063">
    <property type="entry name" value="SAM-dependent_MTases_sf"/>
</dbReference>
<keyword evidence="3" id="KW-0808">Transferase</keyword>
<accession>A0A5C3EUS4</accession>
<dbReference type="PANTHER" id="PTHR12176:SF84">
    <property type="entry name" value="METHYLTRANSFERASE DOMAIN-CONTAINING PROTEIN"/>
    <property type="match status" value="1"/>
</dbReference>
<dbReference type="PANTHER" id="PTHR12176">
    <property type="entry name" value="SAM-DEPENDENT METHYLTRANSFERASE SUPERFAMILY PROTEIN"/>
    <property type="match status" value="1"/>
</dbReference>
<gene>
    <name evidence="5" type="ORF">PSFLO_00688</name>
</gene>
<keyword evidence="2" id="KW-0489">Methyltransferase</keyword>
<dbReference type="InterPro" id="IPR051419">
    <property type="entry name" value="Lys/N-term_MeTrsfase_sf"/>
</dbReference>
<reference evidence="5 6" key="1">
    <citation type="submission" date="2018-03" db="EMBL/GenBank/DDBJ databases">
        <authorList>
            <person name="Guldener U."/>
        </authorList>
    </citation>
    <scope>NUCLEOTIDE SEQUENCE [LARGE SCALE GENOMIC DNA]</scope>
    <source>
        <strain evidence="5 6">DAOM196992</strain>
    </source>
</reference>
<organism evidence="5 6">
    <name type="scientific">Pseudozyma flocculosa</name>
    <dbReference type="NCBI Taxonomy" id="84751"/>
    <lineage>
        <taxon>Eukaryota</taxon>
        <taxon>Fungi</taxon>
        <taxon>Dikarya</taxon>
        <taxon>Basidiomycota</taxon>
        <taxon>Ustilaginomycotina</taxon>
        <taxon>Ustilaginomycetes</taxon>
        <taxon>Ustilaginales</taxon>
        <taxon>Ustilaginaceae</taxon>
        <taxon>Pseudozyma</taxon>
    </lineage>
</organism>
<dbReference type="GO" id="GO:0032259">
    <property type="term" value="P:methylation"/>
    <property type="evidence" value="ECO:0007669"/>
    <property type="project" value="UniProtKB-KW"/>
</dbReference>
<dbReference type="Gene3D" id="3.40.50.150">
    <property type="entry name" value="Vaccinia Virus protein VP39"/>
    <property type="match status" value="1"/>
</dbReference>
<evidence type="ECO:0000256" key="2">
    <source>
        <dbReference type="ARBA" id="ARBA00022603"/>
    </source>
</evidence>
<dbReference type="OrthoDB" id="411785at2759"/>
<dbReference type="Proteomes" id="UP000323386">
    <property type="component" value="Unassembled WGS sequence"/>
</dbReference>
<evidence type="ECO:0000256" key="3">
    <source>
        <dbReference type="ARBA" id="ARBA00022679"/>
    </source>
</evidence>
<keyword evidence="6" id="KW-1185">Reference proteome</keyword>
<name>A0A5C3EUS4_9BASI</name>
<dbReference type="AlphaFoldDB" id="A0A5C3EUS4"/>
<sequence>MSESRRKISILKGQLPWTSVPGVDSGVEGPTRKRLQAASQADLTCFFHLSSAQTISRPPLTTAGHEALFPPHSTSRSGSRTRSRCRMVGGPDYSLQSYWQTRFTANDARENHGRGFEWLANGDCLVVPAARHLSQQRAGTRTSAQVSSQLEDTAAVPSASAPITRPQRVLHIGIGSSTLSAQLHDLLSSSPAPSMPFEIVNVDFAPSAVGLAQRSDAGRTGMFYRTVDLLSWSDVRSLLFLGSSRSNGEREEAQGFDVILDKSTTDSISTGPDLCFVLHPSRPAAEVETSQKVVETGTGRRRASDDVVTTYHFDFERAQATLCPLVLDLLLSAEEDAGGSGTRRLTLSPVHLLSLHMAAVSRQHAGGTGEAGTRWYCLSYSAERWRDVVPVRAKSTGLASDVAPNSEPGVMWWPWRVVERQPVEVADNGEKTGKGGAVTPVFTPAVFHSAYVLEWVGET</sequence>
<proteinExistence type="inferred from homology"/>
<evidence type="ECO:0000256" key="4">
    <source>
        <dbReference type="SAM" id="MobiDB-lite"/>
    </source>
</evidence>
<dbReference type="GO" id="GO:0008168">
    <property type="term" value="F:methyltransferase activity"/>
    <property type="evidence" value="ECO:0007669"/>
    <property type="project" value="UniProtKB-KW"/>
</dbReference>
<evidence type="ECO:0000313" key="6">
    <source>
        <dbReference type="Proteomes" id="UP000323386"/>
    </source>
</evidence>
<dbReference type="EMBL" id="OOIP01000001">
    <property type="protein sequence ID" value="SPO35217.1"/>
    <property type="molecule type" value="Genomic_DNA"/>
</dbReference>
<evidence type="ECO:0000256" key="1">
    <source>
        <dbReference type="ARBA" id="ARBA00008361"/>
    </source>
</evidence>